<reference evidence="1 2" key="1">
    <citation type="submission" date="2019-03" db="EMBL/GenBank/DDBJ databases">
        <title>Draft genome sequences of novel Actinobacteria.</title>
        <authorList>
            <person name="Sahin N."/>
            <person name="Ay H."/>
            <person name="Saygin H."/>
        </authorList>
    </citation>
    <scope>NUCLEOTIDE SEQUENCE [LARGE SCALE GENOMIC DNA]</scope>
    <source>
        <strain evidence="1 2">H3C3</strain>
    </source>
</reference>
<dbReference type="AlphaFoldDB" id="A0A4R5AQ36"/>
<name>A0A4R5AQ36_9ACTN</name>
<proteinExistence type="predicted"/>
<keyword evidence="2" id="KW-1185">Reference proteome</keyword>
<evidence type="ECO:0000313" key="2">
    <source>
        <dbReference type="Proteomes" id="UP000294513"/>
    </source>
</evidence>
<evidence type="ECO:0000313" key="1">
    <source>
        <dbReference type="EMBL" id="TDD73829.1"/>
    </source>
</evidence>
<protein>
    <submittedName>
        <fullName evidence="1">Uncharacterized protein</fullName>
    </submittedName>
</protein>
<accession>A0A4R5AQ36</accession>
<gene>
    <name evidence="1" type="ORF">E1298_33295</name>
</gene>
<dbReference type="EMBL" id="SMKU01000247">
    <property type="protein sequence ID" value="TDD73829.1"/>
    <property type="molecule type" value="Genomic_DNA"/>
</dbReference>
<organism evidence="1 2">
    <name type="scientific">Actinomadura rubrisoli</name>
    <dbReference type="NCBI Taxonomy" id="2530368"/>
    <lineage>
        <taxon>Bacteria</taxon>
        <taxon>Bacillati</taxon>
        <taxon>Actinomycetota</taxon>
        <taxon>Actinomycetes</taxon>
        <taxon>Streptosporangiales</taxon>
        <taxon>Thermomonosporaceae</taxon>
        <taxon>Actinomadura</taxon>
    </lineage>
</organism>
<dbReference type="RefSeq" id="WP_131900391.1">
    <property type="nucleotide sequence ID" value="NZ_SMKU01000247.1"/>
</dbReference>
<comment type="caution">
    <text evidence="1">The sequence shown here is derived from an EMBL/GenBank/DDBJ whole genome shotgun (WGS) entry which is preliminary data.</text>
</comment>
<dbReference type="OrthoDB" id="3470626at2"/>
<sequence length="201" mass="22917">MDIAEEVADSVRAHPTVCRVDPVGSPARETGGRRYRVTAEDFGHLASDLRELLRPHEPLAAQWDPLSEFATYLLILPGPSKVDLLFPDVPRSANPPWRVGPDTLAAMDAHFWDWILWLIGKRHMADRVRGELLKLSRHILEPLGISVIPPTLEDAATRYIRARNRLETRYGLHLSRRLEQEILPLVRDHDRDHFRPSGLPS</sequence>
<dbReference type="Proteomes" id="UP000294513">
    <property type="component" value="Unassembled WGS sequence"/>
</dbReference>